<organism evidence="1 2">
    <name type="scientific">Mya arenaria</name>
    <name type="common">Soft-shell clam</name>
    <dbReference type="NCBI Taxonomy" id="6604"/>
    <lineage>
        <taxon>Eukaryota</taxon>
        <taxon>Metazoa</taxon>
        <taxon>Spiralia</taxon>
        <taxon>Lophotrochozoa</taxon>
        <taxon>Mollusca</taxon>
        <taxon>Bivalvia</taxon>
        <taxon>Autobranchia</taxon>
        <taxon>Heteroconchia</taxon>
        <taxon>Euheterodonta</taxon>
        <taxon>Imparidentia</taxon>
        <taxon>Neoheterodontei</taxon>
        <taxon>Myida</taxon>
        <taxon>Myoidea</taxon>
        <taxon>Myidae</taxon>
        <taxon>Mya</taxon>
    </lineage>
</organism>
<evidence type="ECO:0000313" key="2">
    <source>
        <dbReference type="Proteomes" id="UP001164746"/>
    </source>
</evidence>
<protein>
    <submittedName>
        <fullName evidence="1">Uncharacterized protein</fullName>
    </submittedName>
</protein>
<dbReference type="Proteomes" id="UP001164746">
    <property type="component" value="Chromosome 4"/>
</dbReference>
<sequence>MTAATLHEIWSNTICDRQMEGRTYRHEIWSNTICDRQMEGRTHKIKDDCNEHNNQACRERQHCWLLSPSVDEMQCKRTLHPNTGLVVDRTHTPKEGHVYV</sequence>
<name>A0ABY7E666_MYAAR</name>
<dbReference type="EMBL" id="CP111015">
    <property type="protein sequence ID" value="WAR02651.1"/>
    <property type="molecule type" value="Genomic_DNA"/>
</dbReference>
<keyword evidence="2" id="KW-1185">Reference proteome</keyword>
<gene>
    <name evidence="1" type="ORF">MAR_009209</name>
</gene>
<proteinExistence type="predicted"/>
<evidence type="ECO:0000313" key="1">
    <source>
        <dbReference type="EMBL" id="WAR02651.1"/>
    </source>
</evidence>
<reference evidence="1" key="1">
    <citation type="submission" date="2022-11" db="EMBL/GenBank/DDBJ databases">
        <title>Centuries of genome instability and evolution in soft-shell clam transmissible cancer (bioRxiv).</title>
        <authorList>
            <person name="Hart S.F.M."/>
            <person name="Yonemitsu M.A."/>
            <person name="Giersch R.M."/>
            <person name="Beal B.F."/>
            <person name="Arriagada G."/>
            <person name="Davis B.W."/>
            <person name="Ostrander E.A."/>
            <person name="Goff S.P."/>
            <person name="Metzger M.J."/>
        </authorList>
    </citation>
    <scope>NUCLEOTIDE SEQUENCE</scope>
    <source>
        <strain evidence="1">MELC-2E11</strain>
        <tissue evidence="1">Siphon/mantle</tissue>
    </source>
</reference>
<accession>A0ABY7E666</accession>